<evidence type="ECO:0000313" key="3">
    <source>
        <dbReference type="Proteomes" id="UP001202961"/>
    </source>
</evidence>
<dbReference type="PANTHER" id="PTHR46564">
    <property type="entry name" value="TRANSPOSASE"/>
    <property type="match status" value="1"/>
</dbReference>
<sequence length="183" mass="20745">MSWKHQQRRLDISKLIFLDETGAKTNMTRRYGWGPSDERVTDLVPHGHWKTTTLIHAIDCHGSRASMITNGPTNAQVFEAYVDWLLAPALRPGDILIMDNLSSHKNAVVLEKIRVTGAEVRFLPPYSPDLNPIEQIFSKIKAHLRRLAVRTERKLYNAIGKAIKSVTPTDCLNCFRHSGYVAQ</sequence>
<dbReference type="NCBIfam" id="NF033545">
    <property type="entry name" value="transpos_IS630"/>
    <property type="match status" value="1"/>
</dbReference>
<dbReference type="Pfam" id="PF13358">
    <property type="entry name" value="DDE_3"/>
    <property type="match status" value="1"/>
</dbReference>
<evidence type="ECO:0000259" key="1">
    <source>
        <dbReference type="Pfam" id="PF13358"/>
    </source>
</evidence>
<dbReference type="PANTHER" id="PTHR46564:SF1">
    <property type="entry name" value="TRANSPOSASE"/>
    <property type="match status" value="1"/>
</dbReference>
<dbReference type="InterPro" id="IPR047655">
    <property type="entry name" value="Transpos_IS630-like"/>
</dbReference>
<evidence type="ECO:0000313" key="2">
    <source>
        <dbReference type="EMBL" id="MCM2374771.1"/>
    </source>
</evidence>
<accession>A0ABT0UEY5</accession>
<dbReference type="RefSeq" id="WP_250932891.1">
    <property type="nucleotide sequence ID" value="NZ_JAMQBK010000098.1"/>
</dbReference>
<dbReference type="EMBL" id="JAMQBK010000098">
    <property type="protein sequence ID" value="MCM2374771.1"/>
    <property type="molecule type" value="Genomic_DNA"/>
</dbReference>
<dbReference type="InterPro" id="IPR038717">
    <property type="entry name" value="Tc1-like_DDE_dom"/>
</dbReference>
<comment type="caution">
    <text evidence="2">The sequence shown here is derived from an EMBL/GenBank/DDBJ whole genome shotgun (WGS) entry which is preliminary data.</text>
</comment>
<name>A0ABT0UEY5_9BACT</name>
<proteinExistence type="predicted"/>
<reference evidence="2 3" key="1">
    <citation type="journal article" date="2022" name="Syst. Appl. Microbiol.">
        <title>Rhodopirellula aestuarii sp. nov., a novel member of the genus Rhodopirellula isolated from brackish sediments collected in the Tagus River estuary, Portugal.</title>
        <authorList>
            <person name="Vitorino I.R."/>
            <person name="Klimek D."/>
            <person name="Calusinska M."/>
            <person name="Lobo-da-Cunha A."/>
            <person name="Vasconcelos V."/>
            <person name="Lage O.M."/>
        </authorList>
    </citation>
    <scope>NUCLEOTIDE SEQUENCE [LARGE SCALE GENOMIC DNA]</scope>
    <source>
        <strain evidence="2 3">ICT_H3.1</strain>
    </source>
</reference>
<organism evidence="2 3">
    <name type="scientific">Aporhodopirellula aestuarii</name>
    <dbReference type="NCBI Taxonomy" id="2950107"/>
    <lineage>
        <taxon>Bacteria</taxon>
        <taxon>Pseudomonadati</taxon>
        <taxon>Planctomycetota</taxon>
        <taxon>Planctomycetia</taxon>
        <taxon>Pirellulales</taxon>
        <taxon>Pirellulaceae</taxon>
        <taxon>Aporhodopirellula</taxon>
    </lineage>
</organism>
<dbReference type="Proteomes" id="UP001202961">
    <property type="component" value="Unassembled WGS sequence"/>
</dbReference>
<gene>
    <name evidence="2" type="ORF">NB063_29455</name>
</gene>
<feature type="domain" description="Tc1-like transposase DDE" evidence="1">
    <location>
        <begin position="15"/>
        <end position="150"/>
    </location>
</feature>
<keyword evidence="3" id="KW-1185">Reference proteome</keyword>
<dbReference type="Gene3D" id="3.30.420.10">
    <property type="entry name" value="Ribonuclease H-like superfamily/Ribonuclease H"/>
    <property type="match status" value="1"/>
</dbReference>
<dbReference type="InterPro" id="IPR036397">
    <property type="entry name" value="RNaseH_sf"/>
</dbReference>
<protein>
    <submittedName>
        <fullName evidence="2">IS630 family transposase</fullName>
    </submittedName>
</protein>